<organism evidence="3 4">
    <name type="scientific">Plasmodium yoelii</name>
    <dbReference type="NCBI Taxonomy" id="5861"/>
    <lineage>
        <taxon>Eukaryota</taxon>
        <taxon>Sar</taxon>
        <taxon>Alveolata</taxon>
        <taxon>Apicomplexa</taxon>
        <taxon>Aconoidasida</taxon>
        <taxon>Haemosporida</taxon>
        <taxon>Plasmodiidae</taxon>
        <taxon>Plasmodium</taxon>
        <taxon>Plasmodium (Vinckeia)</taxon>
    </lineage>
</organism>
<evidence type="ECO:0000313" key="5">
    <source>
        <dbReference type="Proteomes" id="UP000072904"/>
    </source>
</evidence>
<dbReference type="OMA" id="PRGYIMC"/>
<name>A0A078K0N8_PLAYE</name>
<dbReference type="OrthoDB" id="504708at2759"/>
<dbReference type="GeneID" id="3830175"/>
<dbReference type="RefSeq" id="XP_730949.1">
    <property type="nucleotide sequence ID" value="XM_725856.1"/>
</dbReference>
<dbReference type="Proteomes" id="UP000072874">
    <property type="component" value="Chromosome 3"/>
</dbReference>
<evidence type="ECO:0000313" key="2">
    <source>
        <dbReference type="EMBL" id="CDU16287.1"/>
    </source>
</evidence>
<dbReference type="AlphaFoldDB" id="A0A078K0N8"/>
<evidence type="ECO:0000313" key="3">
    <source>
        <dbReference type="EMBL" id="VTZ72532.1"/>
    </source>
</evidence>
<dbReference type="VEuPathDB" id="PlasmoDB:PY02991"/>
<dbReference type="EMBL" id="LM993657">
    <property type="protein sequence ID" value="VTZ72532.1"/>
    <property type="molecule type" value="Genomic_DNA"/>
</dbReference>
<reference evidence="4 5" key="1">
    <citation type="journal article" date="2014" name="BMC Biol.">
        <title>A comprehensive evaluation of rodent malaria parasite genomes and gene expression.</title>
        <authorList>
            <person name="Otto T.D."/>
            <person name="Bohme U."/>
            <person name="Jackson A.P."/>
            <person name="Hunt M."/>
            <person name="Franke-Fayard B."/>
            <person name="Hoeijmakers W.A."/>
            <person name="Religa A.A."/>
            <person name="Robertson L."/>
            <person name="Sanders M."/>
            <person name="Ogun S.A."/>
            <person name="Cunningham D."/>
            <person name="Erhart A."/>
            <person name="Billker O."/>
            <person name="Khan S.M."/>
            <person name="Stunnenberg H.G."/>
            <person name="Langhorne J."/>
            <person name="Holder A.A."/>
            <person name="Waters A.P."/>
            <person name="Newbold C.I."/>
            <person name="Pain A."/>
            <person name="Berriman M."/>
            <person name="Janse C.J."/>
        </authorList>
    </citation>
    <scope>NUCLEOTIDE SEQUENCE [LARGE SCALE GENOMIC DNA]</scope>
    <source>
        <strain evidence="3 4">17X</strain>
        <strain evidence="2 5">YM</strain>
    </source>
</reference>
<evidence type="ECO:0000256" key="1">
    <source>
        <dbReference type="SAM" id="SignalP"/>
    </source>
</evidence>
<dbReference type="EMBL" id="LK934631">
    <property type="protein sequence ID" value="CDU16287.1"/>
    <property type="molecule type" value="Genomic_DNA"/>
</dbReference>
<sequence length="248" mass="29354">MTNRRIVLFFFFFFFLMQKKSSQYYRDHSKINYIDTDEYENKNKRKRDSYMKPDVGADTCVIFSAEEGDPHNCWCPRGYIMCSEEDVTDLQTKLEKIKDKNTKSKLTPSWVKILCDNSKEYGFKNMSVVIDYELAVICKDMSNKENPDFEIIGASGYIPNEIVIKETKADPTYVPRKCTVNNFYLCKKVENDNVNCQYSHWSNWTPCIDKKQKRMKKIVRSNQNNTNFCLWNNKKVPRSIIEQTRSCE</sequence>
<dbReference type="VEuPathDB" id="PlasmoDB:PY17X_0310000"/>
<feature type="signal peptide" evidence="1">
    <location>
        <begin position="1"/>
        <end position="22"/>
    </location>
</feature>
<dbReference type="KEGG" id="pyo:PY17X_0310000"/>
<reference evidence="2" key="3">
    <citation type="submission" date="2014-05" db="EMBL/GenBank/DDBJ databases">
        <authorList>
            <person name="Aslett A.Martin."/>
            <person name="De Silva Nishadi"/>
        </authorList>
    </citation>
    <scope>NUCLEOTIDE SEQUENCE</scope>
    <source>
        <strain evidence="2">YM</strain>
    </source>
</reference>
<dbReference type="VEuPathDB" id="PlasmoDB:Py17XNL_000303672"/>
<feature type="chain" id="PRO_5014502079" evidence="1">
    <location>
        <begin position="23"/>
        <end position="248"/>
    </location>
</feature>
<dbReference type="VEuPathDB" id="PlasmoDB:PYYM_0310300"/>
<gene>
    <name evidence="3" type="ORF">PY17X_0310000</name>
    <name evidence="2" type="ORF">PYYM_0310300</name>
</gene>
<reference evidence="3" key="4">
    <citation type="submission" date="2019-05" db="EMBL/GenBank/DDBJ databases">
        <authorList>
            <consortium name="Pathogen Informatics"/>
        </authorList>
    </citation>
    <scope>NUCLEOTIDE SEQUENCE</scope>
    <source>
        <strain evidence="3">17X</strain>
    </source>
</reference>
<protein>
    <submittedName>
        <fullName evidence="3">Secreted protein with altered thrombospondin repeat domain, putative</fullName>
    </submittedName>
</protein>
<accession>A0A078K0N8</accession>
<dbReference type="Proteomes" id="UP000072904">
    <property type="component" value="Chromosome 3"/>
</dbReference>
<reference evidence="3" key="2">
    <citation type="submission" date="2014-05" db="EMBL/GenBank/DDBJ databases">
        <authorList>
            <person name="Aslett M.A."/>
            <person name="De Silva N."/>
        </authorList>
    </citation>
    <scope>NUCLEOTIDE SEQUENCE</scope>
    <source>
        <strain evidence="3">17X</strain>
    </source>
</reference>
<keyword evidence="1" id="KW-0732">Signal</keyword>
<proteinExistence type="predicted"/>
<evidence type="ECO:0000313" key="4">
    <source>
        <dbReference type="Proteomes" id="UP000072874"/>
    </source>
</evidence>